<keyword evidence="3" id="KW-1185">Reference proteome</keyword>
<comment type="caution">
    <text evidence="2">The sequence shown here is derived from an EMBL/GenBank/DDBJ whole genome shotgun (WGS) entry which is preliminary data.</text>
</comment>
<protein>
    <submittedName>
        <fullName evidence="2">Uncharacterized protein</fullName>
    </submittedName>
</protein>
<gene>
    <name evidence="2" type="ORF">PROFUN_13656</name>
</gene>
<name>A0A2P6N3D8_9EUKA</name>
<dbReference type="InParanoid" id="A0A2P6N3D8"/>
<organism evidence="2 3">
    <name type="scientific">Planoprotostelium fungivorum</name>
    <dbReference type="NCBI Taxonomy" id="1890364"/>
    <lineage>
        <taxon>Eukaryota</taxon>
        <taxon>Amoebozoa</taxon>
        <taxon>Evosea</taxon>
        <taxon>Variosea</taxon>
        <taxon>Cavosteliida</taxon>
        <taxon>Cavosteliaceae</taxon>
        <taxon>Planoprotostelium</taxon>
    </lineage>
</organism>
<feature type="transmembrane region" description="Helical" evidence="1">
    <location>
        <begin position="12"/>
        <end position="32"/>
    </location>
</feature>
<dbReference type="AlphaFoldDB" id="A0A2P6N3D8"/>
<keyword evidence="1" id="KW-0472">Membrane</keyword>
<proteinExistence type="predicted"/>
<dbReference type="Proteomes" id="UP000241769">
    <property type="component" value="Unassembled WGS sequence"/>
</dbReference>
<evidence type="ECO:0000313" key="2">
    <source>
        <dbReference type="EMBL" id="PRP78479.1"/>
    </source>
</evidence>
<keyword evidence="1" id="KW-1133">Transmembrane helix</keyword>
<sequence>MAEGKSALGKALIYLAFGGAIIGGICFATYIVNNQPDEDEQEYESDDDEHNVDEDFLAIVSSTVDHITDEMKSLKLSLEQKKRHYLTVLTAKERVQMMQSESETHSAHQRITLTLREIEQCENLFTDFQ</sequence>
<accession>A0A2P6N3D8</accession>
<evidence type="ECO:0000313" key="3">
    <source>
        <dbReference type="Proteomes" id="UP000241769"/>
    </source>
</evidence>
<reference evidence="2 3" key="1">
    <citation type="journal article" date="2018" name="Genome Biol. Evol.">
        <title>Multiple Roots of Fruiting Body Formation in Amoebozoa.</title>
        <authorList>
            <person name="Hillmann F."/>
            <person name="Forbes G."/>
            <person name="Novohradska S."/>
            <person name="Ferling I."/>
            <person name="Riege K."/>
            <person name="Groth M."/>
            <person name="Westermann M."/>
            <person name="Marz M."/>
            <person name="Spaller T."/>
            <person name="Winckler T."/>
            <person name="Schaap P."/>
            <person name="Glockner G."/>
        </authorList>
    </citation>
    <scope>NUCLEOTIDE SEQUENCE [LARGE SCALE GENOMIC DNA]</scope>
    <source>
        <strain evidence="2 3">Jena</strain>
    </source>
</reference>
<dbReference type="EMBL" id="MDYQ01000221">
    <property type="protein sequence ID" value="PRP78479.1"/>
    <property type="molecule type" value="Genomic_DNA"/>
</dbReference>
<keyword evidence="1" id="KW-0812">Transmembrane</keyword>
<evidence type="ECO:0000256" key="1">
    <source>
        <dbReference type="SAM" id="Phobius"/>
    </source>
</evidence>